<organism evidence="2">
    <name type="scientific">Iconisemion striatum</name>
    <dbReference type="NCBI Taxonomy" id="60296"/>
    <lineage>
        <taxon>Eukaryota</taxon>
        <taxon>Metazoa</taxon>
        <taxon>Chordata</taxon>
        <taxon>Craniata</taxon>
        <taxon>Vertebrata</taxon>
        <taxon>Euteleostomi</taxon>
        <taxon>Actinopterygii</taxon>
        <taxon>Neopterygii</taxon>
        <taxon>Teleostei</taxon>
        <taxon>Neoteleostei</taxon>
        <taxon>Acanthomorphata</taxon>
        <taxon>Ovalentaria</taxon>
        <taxon>Atherinomorphae</taxon>
        <taxon>Cyprinodontiformes</taxon>
        <taxon>Nothobranchiidae</taxon>
        <taxon>Iconisemion</taxon>
    </lineage>
</organism>
<feature type="non-terminal residue" evidence="2">
    <location>
        <position position="69"/>
    </location>
</feature>
<reference evidence="2" key="1">
    <citation type="submission" date="2016-05" db="EMBL/GenBank/DDBJ databases">
        <authorList>
            <person name="Lavstsen T."/>
            <person name="Jespersen J.S."/>
        </authorList>
    </citation>
    <scope>NUCLEOTIDE SEQUENCE</scope>
    <source>
        <tissue evidence="2">Brain</tissue>
    </source>
</reference>
<dbReference type="EMBL" id="HADW01001482">
    <property type="protein sequence ID" value="SBP02882.1"/>
    <property type="molecule type" value="Transcribed_RNA"/>
</dbReference>
<evidence type="ECO:0000256" key="1">
    <source>
        <dbReference type="SAM" id="MobiDB-lite"/>
    </source>
</evidence>
<proteinExistence type="predicted"/>
<feature type="non-terminal residue" evidence="2">
    <location>
        <position position="1"/>
    </location>
</feature>
<sequence>LLLTFATYRGPAGGTHRHGDGADSDSERGPHSRPGNGEESGASSKERRREEQYTQNIVGSTHLIEYFHP</sequence>
<feature type="compositionally biased region" description="Basic and acidic residues" evidence="1">
    <location>
        <begin position="17"/>
        <end position="30"/>
    </location>
</feature>
<gene>
    <name evidence="2" type="primary">Nfu_g_1_009359</name>
</gene>
<evidence type="ECO:0000313" key="2">
    <source>
        <dbReference type="EMBL" id="SBP02882.1"/>
    </source>
</evidence>
<protein>
    <submittedName>
        <fullName evidence="2">Uncharacterized protein</fullName>
    </submittedName>
</protein>
<dbReference type="AlphaFoldDB" id="A0A1A7WA63"/>
<reference evidence="2" key="2">
    <citation type="submission" date="2016-06" db="EMBL/GenBank/DDBJ databases">
        <title>The genome of a short-lived fish provides insights into sex chromosome evolution and the genetic control of aging.</title>
        <authorList>
            <person name="Reichwald K."/>
            <person name="Felder M."/>
            <person name="Petzold A."/>
            <person name="Koch P."/>
            <person name="Groth M."/>
            <person name="Platzer M."/>
        </authorList>
    </citation>
    <scope>NUCLEOTIDE SEQUENCE</scope>
    <source>
        <tissue evidence="2">Brain</tissue>
    </source>
</reference>
<feature type="region of interest" description="Disordered" evidence="1">
    <location>
        <begin position="1"/>
        <end position="69"/>
    </location>
</feature>
<accession>A0A1A7WA63</accession>
<name>A0A1A7WA63_9TELE</name>